<feature type="region of interest" description="Disordered" evidence="1">
    <location>
        <begin position="1"/>
        <end position="117"/>
    </location>
</feature>
<gene>
    <name evidence="2" type="ORF">AXG93_4794s1030</name>
</gene>
<name>A0A176VGN9_MARPO</name>
<keyword evidence="3" id="KW-1185">Reference proteome</keyword>
<dbReference type="Proteomes" id="UP000077202">
    <property type="component" value="Unassembled WGS sequence"/>
</dbReference>
<evidence type="ECO:0000313" key="3">
    <source>
        <dbReference type="Proteomes" id="UP000077202"/>
    </source>
</evidence>
<accession>A0A176VGN9</accession>
<reference evidence="2" key="1">
    <citation type="submission" date="2016-03" db="EMBL/GenBank/DDBJ databases">
        <title>Mechanisms controlling the formation of the plant cell surface in tip-growing cells are functionally conserved among land plants.</title>
        <authorList>
            <person name="Honkanen S."/>
            <person name="Jones V.A."/>
            <person name="Morieri G."/>
            <person name="Champion C."/>
            <person name="Hetherington A.J."/>
            <person name="Kelly S."/>
            <person name="Saint-Marcoux D."/>
            <person name="Proust H."/>
            <person name="Prescott H."/>
            <person name="Dolan L."/>
        </authorList>
    </citation>
    <scope>NUCLEOTIDE SEQUENCE [LARGE SCALE GENOMIC DNA]</scope>
    <source>
        <tissue evidence="2">Whole gametophyte</tissue>
    </source>
</reference>
<protein>
    <submittedName>
        <fullName evidence="2">Uncharacterized protein</fullName>
    </submittedName>
</protein>
<proteinExistence type="predicted"/>
<dbReference type="EMBL" id="LVLJ01003848">
    <property type="protein sequence ID" value="OAE19491.1"/>
    <property type="molecule type" value="Genomic_DNA"/>
</dbReference>
<dbReference type="AlphaFoldDB" id="A0A176VGN9"/>
<organism evidence="2 3">
    <name type="scientific">Marchantia polymorpha subsp. ruderalis</name>
    <dbReference type="NCBI Taxonomy" id="1480154"/>
    <lineage>
        <taxon>Eukaryota</taxon>
        <taxon>Viridiplantae</taxon>
        <taxon>Streptophyta</taxon>
        <taxon>Embryophyta</taxon>
        <taxon>Marchantiophyta</taxon>
        <taxon>Marchantiopsida</taxon>
        <taxon>Marchantiidae</taxon>
        <taxon>Marchantiales</taxon>
        <taxon>Marchantiaceae</taxon>
        <taxon>Marchantia</taxon>
    </lineage>
</organism>
<comment type="caution">
    <text evidence="2">The sequence shown here is derived from an EMBL/GenBank/DDBJ whole genome shotgun (WGS) entry which is preliminary data.</text>
</comment>
<feature type="compositionally biased region" description="Basic and acidic residues" evidence="1">
    <location>
        <begin position="21"/>
        <end position="54"/>
    </location>
</feature>
<sequence length="117" mass="12633">MLGHAKATIEQPKGSMAGVADDVRKRLGDEKNKSAGRRPQERSKQNTGHAEGRSQRRGSQLGLAEEDRMFGDEMMDPTCHSRTEQDSDPDCSDSLAPWSTGPPGKGGRRAGRAERGG</sequence>
<evidence type="ECO:0000256" key="1">
    <source>
        <dbReference type="SAM" id="MobiDB-lite"/>
    </source>
</evidence>
<evidence type="ECO:0000313" key="2">
    <source>
        <dbReference type="EMBL" id="OAE19491.1"/>
    </source>
</evidence>